<dbReference type="InterPro" id="IPR037509">
    <property type="entry name" value="ThiC"/>
</dbReference>
<protein>
    <recommendedName>
        <fullName evidence="10">Phosphomethylpyrimidine synthase</fullName>
        <ecNumber evidence="10">4.1.99.17</ecNumber>
    </recommendedName>
    <alternativeName>
        <fullName evidence="10">Hydroxymethylpyrimidine phosphate synthase</fullName>
        <shortName evidence="10">HMP-P synthase</shortName>
        <shortName evidence="10">HMP-phosphate synthase</shortName>
        <shortName evidence="10">HMPP synthase</shortName>
    </alternativeName>
    <alternativeName>
        <fullName evidence="10">Thiamine biosynthesis protein ThiC</fullName>
    </alternativeName>
</protein>
<evidence type="ECO:0000256" key="7">
    <source>
        <dbReference type="ARBA" id="ARBA00023004"/>
    </source>
</evidence>
<keyword evidence="4 10" id="KW-0479">Metal-binding</keyword>
<feature type="binding site" evidence="10">
    <location>
        <position position="125"/>
    </location>
    <ligand>
        <name>substrate</name>
    </ligand>
</feature>
<dbReference type="NCBIfam" id="NF009895">
    <property type="entry name" value="PRK13352.1"/>
    <property type="match status" value="1"/>
</dbReference>
<keyword evidence="6 10" id="KW-0784">Thiamine biosynthesis</keyword>
<evidence type="ECO:0000256" key="8">
    <source>
        <dbReference type="ARBA" id="ARBA00023014"/>
    </source>
</evidence>
<keyword evidence="7 10" id="KW-0408">Iron</keyword>
<evidence type="ECO:0000256" key="10">
    <source>
        <dbReference type="HAMAP-Rule" id="MF_00089"/>
    </source>
</evidence>
<dbReference type="PANTHER" id="PTHR30557:SF1">
    <property type="entry name" value="PHOSPHOMETHYLPYRIMIDINE SYNTHASE, CHLOROPLASTIC"/>
    <property type="match status" value="1"/>
</dbReference>
<evidence type="ECO:0000256" key="3">
    <source>
        <dbReference type="ARBA" id="ARBA00022691"/>
    </source>
</evidence>
<feature type="binding site" evidence="10">
    <location>
        <position position="270"/>
    </location>
    <ligand>
        <name>Zn(2+)</name>
        <dbReference type="ChEBI" id="CHEBI:29105"/>
    </ligand>
</feature>
<keyword evidence="3 10" id="KW-0949">S-adenosyl-L-methionine</keyword>
<evidence type="ECO:0000256" key="9">
    <source>
        <dbReference type="ARBA" id="ARBA00023239"/>
    </source>
</evidence>
<evidence type="ECO:0000256" key="4">
    <source>
        <dbReference type="ARBA" id="ARBA00022723"/>
    </source>
</evidence>
<comment type="catalytic activity">
    <reaction evidence="10">
        <text>5-amino-1-(5-phospho-beta-D-ribosyl)imidazole + S-adenosyl-L-methionine = 4-amino-2-methyl-5-(phosphooxymethyl)pyrimidine + CO + 5'-deoxyadenosine + formate + L-methionine + 3 H(+)</text>
        <dbReference type="Rhea" id="RHEA:24840"/>
        <dbReference type="ChEBI" id="CHEBI:15378"/>
        <dbReference type="ChEBI" id="CHEBI:15740"/>
        <dbReference type="ChEBI" id="CHEBI:17245"/>
        <dbReference type="ChEBI" id="CHEBI:17319"/>
        <dbReference type="ChEBI" id="CHEBI:57844"/>
        <dbReference type="ChEBI" id="CHEBI:58354"/>
        <dbReference type="ChEBI" id="CHEBI:59789"/>
        <dbReference type="ChEBI" id="CHEBI:137981"/>
        <dbReference type="EC" id="4.1.99.17"/>
    </reaction>
</comment>
<feature type="binding site" evidence="10">
    <location>
        <position position="417"/>
    </location>
    <ligand>
        <name>[4Fe-4S] cluster</name>
        <dbReference type="ChEBI" id="CHEBI:49883"/>
        <note>4Fe-4S-S-AdoMet</note>
    </ligand>
</feature>
<evidence type="ECO:0000256" key="1">
    <source>
        <dbReference type="ARBA" id="ARBA00003175"/>
    </source>
</evidence>
<comment type="function">
    <text evidence="1 10">Catalyzes the synthesis of the hydroxymethylpyrimidine phosphate (HMP-P) moiety of thiamine from aminoimidazole ribotide (AIR) in a radical S-adenosyl-L-methionine (SAM)-dependent reaction.</text>
</comment>
<comment type="pathway">
    <text evidence="10">Cofactor biosynthesis; thiamine diphosphate biosynthesis.</text>
</comment>
<dbReference type="GO" id="GO:0051539">
    <property type="term" value="F:4 iron, 4 sulfur cluster binding"/>
    <property type="evidence" value="ECO:0007669"/>
    <property type="project" value="UniProtKB-KW"/>
</dbReference>
<proteinExistence type="inferred from homology"/>
<dbReference type="Proteomes" id="UP000430222">
    <property type="component" value="Unassembled WGS sequence"/>
</dbReference>
<dbReference type="NCBIfam" id="TIGR00190">
    <property type="entry name" value="thiC"/>
    <property type="match status" value="1"/>
</dbReference>
<dbReference type="SFLD" id="SFLDG01114">
    <property type="entry name" value="phosphomethylpyrimidine_syntha"/>
    <property type="match status" value="1"/>
</dbReference>
<keyword evidence="8 10" id="KW-0411">Iron-sulfur</keyword>
<evidence type="ECO:0000256" key="5">
    <source>
        <dbReference type="ARBA" id="ARBA00022833"/>
    </source>
</evidence>
<feature type="binding site" evidence="10">
    <location>
        <position position="67"/>
    </location>
    <ligand>
        <name>substrate</name>
    </ligand>
</feature>
<dbReference type="SFLD" id="SFLDS00113">
    <property type="entry name" value="Radical_SAM_Phosphomethylpyrim"/>
    <property type="match status" value="1"/>
</dbReference>
<keyword evidence="9 10" id="KW-0456">Lyase</keyword>
<comment type="cofactor">
    <cofactor evidence="10">
        <name>[4Fe-4S] cluster</name>
        <dbReference type="ChEBI" id="CHEBI:49883"/>
    </cofactor>
    <text evidence="10">Binds 1 [4Fe-4S] cluster per subunit. The cluster is coordinated with 3 cysteines and an exchangeable S-adenosyl-L-methionine.</text>
</comment>
<feature type="binding site" evidence="10">
    <location>
        <position position="164"/>
    </location>
    <ligand>
        <name>substrate</name>
    </ligand>
</feature>
<dbReference type="GO" id="GO:0009228">
    <property type="term" value="P:thiamine biosynthetic process"/>
    <property type="evidence" value="ECO:0007669"/>
    <property type="project" value="UniProtKB-UniRule"/>
</dbReference>
<keyword evidence="12" id="KW-1185">Reference proteome</keyword>
<organism evidence="11 12">
    <name type="scientific">Selenomonas montiformis</name>
    <dbReference type="NCBI Taxonomy" id="2652285"/>
    <lineage>
        <taxon>Bacteria</taxon>
        <taxon>Bacillati</taxon>
        <taxon>Bacillota</taxon>
        <taxon>Negativicutes</taxon>
        <taxon>Selenomonadales</taxon>
        <taxon>Selenomonadaceae</taxon>
        <taxon>Selenomonas</taxon>
    </lineage>
</organism>
<sequence>MSTQMQLAREGKITDVMRQVAAEEQIEAEVLRDRVARGTVAIPANIHHTNLKARGVGEGLRIKVNANIGTSSTYPDIEPELEKLDEAVRCGADAVMDLSTGSNIDVSRQKIIEHSPIMVGTVPLYQATVRAIREHGAVVEMTEEDILQTIEKQAKDGADFMTLHCGVTREAIERMRRQGRIMDIVSRGGSFIAGWMLHNERENPLYEHYDDILDICEKYDVTISLGDGMRPGCTADATDRGQLTELITLGELVDRAWRRGVQVMVEGPGHVPYDQIEANMKLEKRICRNAPFYVLGPLVTDVAPGYDHITAAIGGTLAAVSGADFLCYVTPAEHLALPTIEDVHTGVITSRIAAHAADLVRGIPGAREWDRRMAEARKQLDWEAQLSLAIDPELAETKRGARNKKGEEACSMCGDYCAVKIISKYFDKPVCPCDD</sequence>
<feature type="binding site" evidence="10">
    <location>
        <position position="96"/>
    </location>
    <ligand>
        <name>substrate</name>
    </ligand>
</feature>
<comment type="similarity">
    <text evidence="10">Belongs to the ThiC family.</text>
</comment>
<reference evidence="11 12" key="1">
    <citation type="submission" date="2019-08" db="EMBL/GenBank/DDBJ databases">
        <title>In-depth cultivation of the pig gut microbiome towards novel bacterial diversity and tailored functional studies.</title>
        <authorList>
            <person name="Wylensek D."/>
            <person name="Hitch T.C.A."/>
            <person name="Clavel T."/>
        </authorList>
    </citation>
    <scope>NUCLEOTIDE SEQUENCE [LARGE SCALE GENOMIC DNA]</scope>
    <source>
        <strain evidence="12">WCA-380-WT-3B3</strain>
    </source>
</reference>
<dbReference type="AlphaFoldDB" id="A0A6I2UXC0"/>
<evidence type="ECO:0000313" key="11">
    <source>
        <dbReference type="EMBL" id="MSV23902.1"/>
    </source>
</evidence>
<comment type="caution">
    <text evidence="11">The sequence shown here is derived from an EMBL/GenBank/DDBJ whole genome shotgun (WGS) entry which is preliminary data.</text>
</comment>
<feature type="binding site" evidence="10">
    <location>
        <position position="413"/>
    </location>
    <ligand>
        <name>[4Fe-4S] cluster</name>
        <dbReference type="ChEBI" id="CHEBI:49883"/>
        <note>4Fe-4S-S-AdoMet</note>
    </ligand>
</feature>
<dbReference type="InterPro" id="IPR002817">
    <property type="entry name" value="ThiC/BzaA/B"/>
</dbReference>
<dbReference type="PANTHER" id="PTHR30557">
    <property type="entry name" value="THIAMINE BIOSYNTHESIS PROTEIN THIC"/>
    <property type="match status" value="1"/>
</dbReference>
<dbReference type="HAMAP" id="MF_00089">
    <property type="entry name" value="ThiC"/>
    <property type="match status" value="1"/>
</dbReference>
<dbReference type="Gene3D" id="3.20.20.540">
    <property type="entry name" value="Radical SAM ThiC family, central domain"/>
    <property type="match status" value="1"/>
</dbReference>
<feature type="binding site" evidence="10">
    <location>
        <position position="293"/>
    </location>
    <ligand>
        <name>substrate</name>
    </ligand>
</feature>
<feature type="binding site" evidence="10">
    <location>
        <begin position="227"/>
        <end position="230"/>
    </location>
    <ligand>
        <name>substrate</name>
    </ligand>
</feature>
<evidence type="ECO:0000313" key="12">
    <source>
        <dbReference type="Proteomes" id="UP000430222"/>
    </source>
</evidence>
<keyword evidence="5 10" id="KW-0862">Zinc</keyword>
<evidence type="ECO:0000256" key="6">
    <source>
        <dbReference type="ARBA" id="ARBA00022977"/>
    </source>
</evidence>
<dbReference type="RefSeq" id="WP_154619660.1">
    <property type="nucleotide sequence ID" value="NZ_JBQHVT010000012.1"/>
</dbReference>
<dbReference type="FunFam" id="3.20.20.540:FF:000001">
    <property type="entry name" value="Phosphomethylpyrimidine synthase"/>
    <property type="match status" value="1"/>
</dbReference>
<dbReference type="GO" id="GO:0070284">
    <property type="term" value="F:phosphomethylpyrimidine synthase activity"/>
    <property type="evidence" value="ECO:0007669"/>
    <property type="project" value="UniProtKB-EC"/>
</dbReference>
<dbReference type="EC" id="4.1.99.17" evidence="10"/>
<feature type="binding site" evidence="10">
    <location>
        <position position="410"/>
    </location>
    <ligand>
        <name>[4Fe-4S] cluster</name>
        <dbReference type="ChEBI" id="CHEBI:49883"/>
        <note>4Fe-4S-S-AdoMet</note>
    </ligand>
</feature>
<dbReference type="EMBL" id="VUNL01000002">
    <property type="protein sequence ID" value="MSV23902.1"/>
    <property type="molecule type" value="Genomic_DNA"/>
</dbReference>
<dbReference type="Gene3D" id="6.10.250.620">
    <property type="match status" value="1"/>
</dbReference>
<name>A0A6I2UXC0_9FIRM</name>
<feature type="binding site" evidence="10">
    <location>
        <begin position="186"/>
        <end position="188"/>
    </location>
    <ligand>
        <name>substrate</name>
    </ligand>
</feature>
<dbReference type="SFLD" id="SFLDF00407">
    <property type="entry name" value="phosphomethylpyrimidine_syntha"/>
    <property type="match status" value="1"/>
</dbReference>
<keyword evidence="2 10" id="KW-0004">4Fe-4S</keyword>
<feature type="binding site" evidence="10">
    <location>
        <position position="334"/>
    </location>
    <ligand>
        <name>Zn(2+)</name>
        <dbReference type="ChEBI" id="CHEBI:29105"/>
    </ligand>
</feature>
<feature type="binding site" evidence="10">
    <location>
        <position position="266"/>
    </location>
    <ligand>
        <name>substrate</name>
    </ligand>
</feature>
<dbReference type="Pfam" id="PF01964">
    <property type="entry name" value="ThiC_Rad_SAM"/>
    <property type="match status" value="1"/>
</dbReference>
<gene>
    <name evidence="10 11" type="primary">thiC</name>
    <name evidence="11" type="ORF">FYJ78_01595</name>
</gene>
<accession>A0A6I2UXC0</accession>
<dbReference type="GO" id="GO:0009229">
    <property type="term" value="P:thiamine diphosphate biosynthetic process"/>
    <property type="evidence" value="ECO:0007669"/>
    <property type="project" value="UniProtKB-UniRule"/>
</dbReference>
<dbReference type="InterPro" id="IPR038521">
    <property type="entry name" value="ThiC/Bza_core_dom"/>
</dbReference>
<evidence type="ECO:0000256" key="2">
    <source>
        <dbReference type="ARBA" id="ARBA00022485"/>
    </source>
</evidence>
<dbReference type="GO" id="GO:0008270">
    <property type="term" value="F:zinc ion binding"/>
    <property type="evidence" value="ECO:0007669"/>
    <property type="project" value="UniProtKB-UniRule"/>
</dbReference>
<dbReference type="UniPathway" id="UPA00060"/>